<reference evidence="3 4" key="1">
    <citation type="submission" date="2013-08" db="EMBL/GenBank/DDBJ databases">
        <authorList>
            <person name="Stouthamer R."/>
            <person name="Nunney L."/>
        </authorList>
    </citation>
    <scope>NUCLEOTIDE SEQUENCE [LARGE SCALE GENOMIC DNA]</scope>
    <source>
        <strain evidence="3">Ann-1</strain>
        <strain evidence="4">ann-1</strain>
    </source>
</reference>
<dbReference type="EMBL" id="CP006696">
    <property type="protein sequence ID" value="AIC09499.1"/>
    <property type="molecule type" value="Genomic_DNA"/>
</dbReference>
<dbReference type="HOGENOM" id="CLU_027570_0_0_6"/>
<dbReference type="EMBL" id="CP006696">
    <property type="protein sequence ID" value="AIC09804.1"/>
    <property type="molecule type" value="Genomic_DNA"/>
</dbReference>
<gene>
    <name evidence="2" type="ORF">D934_02930</name>
    <name evidence="3" type="ORF">D934_05095</name>
</gene>
<dbReference type="PATRIC" id="fig|155920.8.peg.1218"/>
<dbReference type="Proteomes" id="UP000027215">
    <property type="component" value="Chromosome"/>
</dbReference>
<dbReference type="RefSeq" id="WP_024748652.1">
    <property type="nucleotide sequence ID" value="NZ_CP006696.1"/>
</dbReference>
<evidence type="ECO:0000313" key="2">
    <source>
        <dbReference type="EMBL" id="AIC09499.1"/>
    </source>
</evidence>
<name>A0A060GZ92_XYLFS</name>
<evidence type="ECO:0000313" key="3">
    <source>
        <dbReference type="EMBL" id="AIC09804.1"/>
    </source>
</evidence>
<dbReference type="PROSITE" id="PS51688">
    <property type="entry name" value="ICA"/>
    <property type="match status" value="1"/>
</dbReference>
<dbReference type="KEGG" id="xfs:D934_02930"/>
<dbReference type="AlphaFoldDB" id="A0A060GZ92"/>
<organism evidence="3 4">
    <name type="scientific">Xylella fastidiosa subsp. sandyi Ann-1</name>
    <dbReference type="NCBI Taxonomy" id="155920"/>
    <lineage>
        <taxon>Bacteria</taxon>
        <taxon>Pseudomonadati</taxon>
        <taxon>Pseudomonadota</taxon>
        <taxon>Gammaproteobacteria</taxon>
        <taxon>Lysobacterales</taxon>
        <taxon>Lysobacteraceae</taxon>
        <taxon>Xylella</taxon>
    </lineage>
</organism>
<dbReference type="KEGG" id="xfs:D934_05095"/>
<proteinExistence type="predicted"/>
<protein>
    <recommendedName>
        <fullName evidence="1">Peptidase S74 domain-containing protein</fullName>
    </recommendedName>
</protein>
<evidence type="ECO:0000259" key="1">
    <source>
        <dbReference type="PROSITE" id="PS51688"/>
    </source>
</evidence>
<sequence>MTPLQITITPQGRAALVNAQHHGTVPVRLASVGLTAQHFDPTAATMPDESKRLTTFSGGVVAADTIHITIRDATSDQYDVRGFGVYLDDGTLFATYSQQDIILSKSASAMLLLAIDVRFVDTDATQLSFGETSWNNPPATQTVAGVLTLSSNAQAIAGLEDRSAIPPTALKATLDHRLGEAAPSDYAKTLLASADAPTLRHLLGLGDAAVMDTGSGKDLDADLLDGYHGTYYLQWRNLQNTPQTYPPSAHQHASSDIPDLASHLDTLVKKTGSLMTGSLQSQGTLIGDALGNGRIPALKIGNDCEFWDNNIPYAATFRSGTSPAIAQLFFGTSNHCYFGTSTKNTSTVIGAKTGLLWIETAGNYYYQQHDTTHVAFYKKNGGHAFFWRRSDSGGSGSTNEVQLMALEDNGNLSVKGTIVSAGGYAQGSSRKLKDIEGPLPYGLAEIEQLTPLIGRYKPSYTPDGRRRLFLEAEQLLDLMPETVNPEGIPFQGAYVPSVNLDQLLPVLVNAIAQLSAKVNALTDAPRHAEK</sequence>
<feature type="domain" description="Peptidase S74" evidence="1">
    <location>
        <begin position="428"/>
        <end position="525"/>
    </location>
</feature>
<dbReference type="InterPro" id="IPR030392">
    <property type="entry name" value="S74_ICA"/>
</dbReference>
<accession>A0A060GZ92</accession>
<evidence type="ECO:0000313" key="4">
    <source>
        <dbReference type="Proteomes" id="UP000027215"/>
    </source>
</evidence>